<dbReference type="InterPro" id="IPR001080">
    <property type="entry name" value="3Fe4S_ferredoxin"/>
</dbReference>
<dbReference type="PANTHER" id="PTHR39163">
    <property type="entry name" value="FERREDOXIN"/>
    <property type="match status" value="1"/>
</dbReference>
<dbReference type="PRINTS" id="PR00352">
    <property type="entry name" value="3FE4SFRDOXIN"/>
</dbReference>
<evidence type="ECO:0000256" key="8">
    <source>
        <dbReference type="ARBA" id="ARBA00023014"/>
    </source>
</evidence>
<dbReference type="PANTHER" id="PTHR39163:SF1">
    <property type="entry name" value="FERREDOXIN"/>
    <property type="match status" value="1"/>
</dbReference>
<keyword evidence="5 9" id="KW-0479">Metal-binding</keyword>
<evidence type="ECO:0000256" key="4">
    <source>
        <dbReference type="ARBA" id="ARBA00022485"/>
    </source>
</evidence>
<keyword evidence="7 9" id="KW-0408">Iron</keyword>
<evidence type="ECO:0000313" key="11">
    <source>
        <dbReference type="EMBL" id="HGS04272.1"/>
    </source>
</evidence>
<accession>A0A7V4G6K3</accession>
<dbReference type="SUPFAM" id="SSF54862">
    <property type="entry name" value="4Fe-4S ferredoxins"/>
    <property type="match status" value="1"/>
</dbReference>
<dbReference type="GO" id="GO:0005506">
    <property type="term" value="F:iron ion binding"/>
    <property type="evidence" value="ECO:0007669"/>
    <property type="project" value="UniProtKB-UniRule"/>
</dbReference>
<dbReference type="Gene3D" id="3.30.70.20">
    <property type="match status" value="1"/>
</dbReference>
<dbReference type="EMBL" id="DSXI01000046">
    <property type="protein sequence ID" value="HGS04272.1"/>
    <property type="molecule type" value="Genomic_DNA"/>
</dbReference>
<keyword evidence="6 9" id="KW-0249">Electron transport</keyword>
<dbReference type="InterPro" id="IPR017900">
    <property type="entry name" value="4Fe4S_Fe_S_CS"/>
</dbReference>
<dbReference type="InterPro" id="IPR052395">
    <property type="entry name" value="ET_Ferredoxin"/>
</dbReference>
<protein>
    <recommendedName>
        <fullName evidence="9">Ferredoxin</fullName>
    </recommendedName>
</protein>
<comment type="cofactor">
    <cofactor evidence="1">
        <name>[4Fe-4S] cluster</name>
        <dbReference type="ChEBI" id="CHEBI:49883"/>
    </cofactor>
</comment>
<keyword evidence="4" id="KW-0004">4Fe-4S</keyword>
<dbReference type="GO" id="GO:0009055">
    <property type="term" value="F:electron transfer activity"/>
    <property type="evidence" value="ECO:0007669"/>
    <property type="project" value="UniProtKB-UniRule"/>
</dbReference>
<name>A0A7V4G6K3_9BACT</name>
<dbReference type="PROSITE" id="PS00198">
    <property type="entry name" value="4FE4S_FER_1"/>
    <property type="match status" value="1"/>
</dbReference>
<organism evidence="11">
    <name type="scientific">Desulfobacca acetoxidans</name>
    <dbReference type="NCBI Taxonomy" id="60893"/>
    <lineage>
        <taxon>Bacteria</taxon>
        <taxon>Pseudomonadati</taxon>
        <taxon>Thermodesulfobacteriota</taxon>
        <taxon>Desulfobaccia</taxon>
        <taxon>Desulfobaccales</taxon>
        <taxon>Desulfobaccaceae</taxon>
        <taxon>Desulfobacca</taxon>
    </lineage>
</organism>
<evidence type="ECO:0000256" key="6">
    <source>
        <dbReference type="ARBA" id="ARBA00022982"/>
    </source>
</evidence>
<reference evidence="11" key="1">
    <citation type="journal article" date="2020" name="mSystems">
        <title>Genome- and Community-Level Interaction Insights into Carbon Utilization and Element Cycling Functions of Hydrothermarchaeota in Hydrothermal Sediment.</title>
        <authorList>
            <person name="Zhou Z."/>
            <person name="Liu Y."/>
            <person name="Xu W."/>
            <person name="Pan J."/>
            <person name="Luo Z.H."/>
            <person name="Li M."/>
        </authorList>
    </citation>
    <scope>NUCLEOTIDE SEQUENCE [LARGE SCALE GENOMIC DNA]</scope>
    <source>
        <strain evidence="11">SpSt-548</strain>
    </source>
</reference>
<evidence type="ECO:0000256" key="5">
    <source>
        <dbReference type="ARBA" id="ARBA00022723"/>
    </source>
</evidence>
<dbReference type="AlphaFoldDB" id="A0A7V4G6K3"/>
<evidence type="ECO:0000256" key="1">
    <source>
        <dbReference type="ARBA" id="ARBA00001966"/>
    </source>
</evidence>
<comment type="caution">
    <text evidence="11">The sequence shown here is derived from an EMBL/GenBank/DDBJ whole genome shotgun (WGS) entry which is preliminary data.</text>
</comment>
<dbReference type="Pfam" id="PF13370">
    <property type="entry name" value="Fer4_13"/>
    <property type="match status" value="1"/>
</dbReference>
<dbReference type="PROSITE" id="PS51379">
    <property type="entry name" value="4FE4S_FER_2"/>
    <property type="match status" value="1"/>
</dbReference>
<dbReference type="InterPro" id="IPR017896">
    <property type="entry name" value="4Fe4S_Fe-S-bd"/>
</dbReference>
<comment type="function">
    <text evidence="2 9">Ferredoxins are iron-sulfur proteins that transfer electrons in a wide variety of metabolic reactions.</text>
</comment>
<proteinExistence type="predicted"/>
<evidence type="ECO:0000256" key="7">
    <source>
        <dbReference type="ARBA" id="ARBA00023004"/>
    </source>
</evidence>
<gene>
    <name evidence="11" type="ORF">ENT08_00770</name>
</gene>
<keyword evidence="3 9" id="KW-0813">Transport</keyword>
<keyword evidence="8 9" id="KW-0411">Iron-sulfur</keyword>
<evidence type="ECO:0000256" key="9">
    <source>
        <dbReference type="RuleBase" id="RU368020"/>
    </source>
</evidence>
<dbReference type="GO" id="GO:0051539">
    <property type="term" value="F:4 iron, 4 sulfur cluster binding"/>
    <property type="evidence" value="ECO:0007669"/>
    <property type="project" value="UniProtKB-KW"/>
</dbReference>
<evidence type="ECO:0000256" key="2">
    <source>
        <dbReference type="ARBA" id="ARBA00003532"/>
    </source>
</evidence>
<sequence length="65" mass="7075">MEKIPVIDEEACIGCGVCQDICPEVFTFNESLGFALVTNPHGGDPEKIQEAMEACPVNCITWSED</sequence>
<feature type="domain" description="4Fe-4S ferredoxin-type" evidence="10">
    <location>
        <begin position="3"/>
        <end position="31"/>
    </location>
</feature>
<evidence type="ECO:0000256" key="3">
    <source>
        <dbReference type="ARBA" id="ARBA00022448"/>
    </source>
</evidence>
<evidence type="ECO:0000259" key="10">
    <source>
        <dbReference type="PROSITE" id="PS51379"/>
    </source>
</evidence>